<gene>
    <name evidence="8" type="primary">Cbn-taf-7.1</name>
    <name evidence="8" type="ORF">CAEBREN_17614</name>
</gene>
<keyword evidence="9" id="KW-1185">Reference proteome</keyword>
<reference evidence="9" key="1">
    <citation type="submission" date="2011-07" db="EMBL/GenBank/DDBJ databases">
        <authorList>
            <consortium name="Caenorhabditis brenneri Sequencing and Analysis Consortium"/>
            <person name="Wilson R.K."/>
        </authorList>
    </citation>
    <scope>NUCLEOTIDE SEQUENCE [LARGE SCALE GENOMIC DNA]</scope>
    <source>
        <strain evidence="9">PB2801</strain>
    </source>
</reference>
<dbReference type="FunCoup" id="G0MQH8">
    <property type="interactions" value="1448"/>
</dbReference>
<dbReference type="GO" id="GO:0051123">
    <property type="term" value="P:RNA polymerase II preinitiation complex assembly"/>
    <property type="evidence" value="ECO:0007669"/>
    <property type="project" value="TreeGrafter"/>
</dbReference>
<evidence type="ECO:0000256" key="5">
    <source>
        <dbReference type="ARBA" id="ARBA00023242"/>
    </source>
</evidence>
<evidence type="ECO:0000256" key="6">
    <source>
        <dbReference type="SAM" id="MobiDB-lite"/>
    </source>
</evidence>
<evidence type="ECO:0000256" key="1">
    <source>
        <dbReference type="ARBA" id="ARBA00004123"/>
    </source>
</evidence>
<evidence type="ECO:0000259" key="7">
    <source>
        <dbReference type="SMART" id="SM01370"/>
    </source>
</evidence>
<dbReference type="InterPro" id="IPR037817">
    <property type="entry name" value="TAF7"/>
</dbReference>
<dbReference type="GO" id="GO:0005669">
    <property type="term" value="C:transcription factor TFIID complex"/>
    <property type="evidence" value="ECO:0007669"/>
    <property type="project" value="InterPro"/>
</dbReference>
<dbReference type="Proteomes" id="UP000008068">
    <property type="component" value="Unassembled WGS sequence"/>
</dbReference>
<feature type="compositionally biased region" description="Acidic residues" evidence="6">
    <location>
        <begin position="218"/>
        <end position="235"/>
    </location>
</feature>
<dbReference type="PANTHER" id="PTHR12228:SF0">
    <property type="entry name" value="TATA-BOX BINDING PROTEIN ASSOCIATED FACTOR 7"/>
    <property type="match status" value="1"/>
</dbReference>
<sequence>MSAAPIPISQRIAKHDEADDWEEHLVLRVPGNVVGRMEKAAYDVPGAEELEIDISEDNRTVKIRLGNQILPAKILDLPTINEVHKTLDNHTLYKVTNISQIIMCDEAMPAPRKDKKKTEPVAEENKQPKEENESGEGPSTAEVKVKTARQLAREKVKEYQYPHGITPPMKNVKKRRFRKKKQKKTMAVEEIERELKRLLRSDLEATSVRWEIVADDGNQQEEEEEEEVYDGDDGSDMDKDDDKDGSDDDETL</sequence>
<feature type="compositionally biased region" description="Basic and acidic residues" evidence="6">
    <location>
        <begin position="116"/>
        <end position="132"/>
    </location>
</feature>
<evidence type="ECO:0000256" key="3">
    <source>
        <dbReference type="ARBA" id="ARBA00023015"/>
    </source>
</evidence>
<dbReference type="PANTHER" id="PTHR12228">
    <property type="entry name" value="TRANSCRIPTION INITIATION FACTOR TFIID 55 KD SUBUNIT-RELATED"/>
    <property type="match status" value="1"/>
</dbReference>
<proteinExistence type="inferred from homology"/>
<dbReference type="OMA" id="PTINEVH"/>
<comment type="similarity">
    <text evidence="2">Belongs to the TAF7 family.</text>
</comment>
<organism evidence="9">
    <name type="scientific">Caenorhabditis brenneri</name>
    <name type="common">Nematode worm</name>
    <dbReference type="NCBI Taxonomy" id="135651"/>
    <lineage>
        <taxon>Eukaryota</taxon>
        <taxon>Metazoa</taxon>
        <taxon>Ecdysozoa</taxon>
        <taxon>Nematoda</taxon>
        <taxon>Chromadorea</taxon>
        <taxon>Rhabditida</taxon>
        <taxon>Rhabditina</taxon>
        <taxon>Rhabditomorpha</taxon>
        <taxon>Rhabditoidea</taxon>
        <taxon>Rhabditidae</taxon>
        <taxon>Peloderinae</taxon>
        <taxon>Caenorhabditis</taxon>
    </lineage>
</organism>
<dbReference type="SMART" id="SM01370">
    <property type="entry name" value="TAFII55_N"/>
    <property type="match status" value="1"/>
</dbReference>
<protein>
    <submittedName>
        <fullName evidence="8">CBN-TAF-7.1 protein</fullName>
    </submittedName>
</protein>
<evidence type="ECO:0000256" key="4">
    <source>
        <dbReference type="ARBA" id="ARBA00023163"/>
    </source>
</evidence>
<dbReference type="Pfam" id="PF04658">
    <property type="entry name" value="TAFII55_N"/>
    <property type="match status" value="1"/>
</dbReference>
<feature type="domain" description="TAFII55 protein conserved region" evidence="7">
    <location>
        <begin position="21"/>
        <end position="207"/>
    </location>
</feature>
<evidence type="ECO:0000313" key="9">
    <source>
        <dbReference type="Proteomes" id="UP000008068"/>
    </source>
</evidence>
<evidence type="ECO:0000256" key="2">
    <source>
        <dbReference type="ARBA" id="ARBA00009368"/>
    </source>
</evidence>
<keyword evidence="3" id="KW-0805">Transcription regulation</keyword>
<evidence type="ECO:0000313" key="8">
    <source>
        <dbReference type="EMBL" id="EGT41519.1"/>
    </source>
</evidence>
<dbReference type="AlphaFoldDB" id="G0MQH8"/>
<dbReference type="InterPro" id="IPR006751">
    <property type="entry name" value="TAFII55_prot_cons_reg"/>
</dbReference>
<keyword evidence="4" id="KW-0804">Transcription</keyword>
<dbReference type="STRING" id="135651.G0MQH8"/>
<dbReference type="GO" id="GO:0016251">
    <property type="term" value="F:RNA polymerase II general transcription initiation factor activity"/>
    <property type="evidence" value="ECO:0007669"/>
    <property type="project" value="TreeGrafter"/>
</dbReference>
<dbReference type="InParanoid" id="G0MQH8"/>
<feature type="compositionally biased region" description="Basic residues" evidence="6">
    <location>
        <begin position="171"/>
        <end position="184"/>
    </location>
</feature>
<dbReference type="eggNOG" id="KOG4011">
    <property type="taxonomic scope" value="Eukaryota"/>
</dbReference>
<feature type="compositionally biased region" description="Acidic residues" evidence="6">
    <location>
        <begin position="243"/>
        <end position="252"/>
    </location>
</feature>
<accession>G0MQH8</accession>
<feature type="compositionally biased region" description="Basic and acidic residues" evidence="6">
    <location>
        <begin position="151"/>
        <end position="160"/>
    </location>
</feature>
<keyword evidence="5" id="KW-0539">Nucleus</keyword>
<feature type="region of interest" description="Disordered" evidence="6">
    <location>
        <begin position="109"/>
        <end position="185"/>
    </location>
</feature>
<comment type="subcellular location">
    <subcellularLocation>
        <location evidence="1">Nucleus</location>
    </subcellularLocation>
</comment>
<dbReference type="EMBL" id="GL379807">
    <property type="protein sequence ID" value="EGT41519.1"/>
    <property type="molecule type" value="Genomic_DNA"/>
</dbReference>
<dbReference type="CDD" id="cd08047">
    <property type="entry name" value="TAF7"/>
    <property type="match status" value="1"/>
</dbReference>
<feature type="region of interest" description="Disordered" evidence="6">
    <location>
        <begin position="212"/>
        <end position="252"/>
    </location>
</feature>
<dbReference type="OrthoDB" id="153872at2759"/>
<name>G0MQH8_CAEBE</name>
<dbReference type="HOGENOM" id="CLU_037860_2_0_1"/>